<dbReference type="Proteomes" id="UP000721844">
    <property type="component" value="Unassembled WGS sequence"/>
</dbReference>
<dbReference type="AlphaFoldDB" id="A0A963Z768"/>
<gene>
    <name evidence="1" type="ORF">ACELLULO517_28010</name>
</gene>
<reference evidence="1 2" key="1">
    <citation type="journal article" date="2021" name="Microorganisms">
        <title>Acidisoma silvae sp. nov. and Acidisomacellulosilytica sp. nov., Two Acidophilic Bacteria Isolated from Decaying Wood, Hydrolyzing Cellulose and Producing Poly-3-hydroxybutyrate.</title>
        <authorList>
            <person name="Mieszkin S."/>
            <person name="Pouder E."/>
            <person name="Uroz S."/>
            <person name="Simon-Colin C."/>
            <person name="Alain K."/>
        </authorList>
    </citation>
    <scope>NUCLEOTIDE SEQUENCE [LARGE SCALE GENOMIC DNA]</scope>
    <source>
        <strain evidence="1 2">HW T5.17</strain>
    </source>
</reference>
<proteinExistence type="predicted"/>
<comment type="caution">
    <text evidence="1">The sequence shown here is derived from an EMBL/GenBank/DDBJ whole genome shotgun (WGS) entry which is preliminary data.</text>
</comment>
<name>A0A963Z768_9PROT</name>
<dbReference type="PANTHER" id="PTHR33498:SF1">
    <property type="entry name" value="TRANSPOSASE FOR INSERTION SEQUENCE ELEMENT IS1557"/>
    <property type="match status" value="1"/>
</dbReference>
<dbReference type="InterPro" id="IPR047951">
    <property type="entry name" value="Transpos_ISL3"/>
</dbReference>
<evidence type="ECO:0000313" key="2">
    <source>
        <dbReference type="Proteomes" id="UP000721844"/>
    </source>
</evidence>
<protein>
    <submittedName>
        <fullName evidence="1">Transposase</fullName>
    </submittedName>
</protein>
<accession>A0A963Z768</accession>
<organism evidence="1 2">
    <name type="scientific">Acidisoma cellulosilyticum</name>
    <dbReference type="NCBI Taxonomy" id="2802395"/>
    <lineage>
        <taxon>Bacteria</taxon>
        <taxon>Pseudomonadati</taxon>
        <taxon>Pseudomonadota</taxon>
        <taxon>Alphaproteobacteria</taxon>
        <taxon>Acetobacterales</taxon>
        <taxon>Acidocellaceae</taxon>
        <taxon>Acidisoma</taxon>
    </lineage>
</organism>
<dbReference type="RefSeq" id="WP_227310830.1">
    <property type="nucleotide sequence ID" value="NZ_JAESVA010000027.1"/>
</dbReference>
<dbReference type="EMBL" id="JAESVA010000027">
    <property type="protein sequence ID" value="MCB8884092.1"/>
    <property type="molecule type" value="Genomic_DNA"/>
</dbReference>
<keyword evidence="2" id="KW-1185">Reference proteome</keyword>
<dbReference type="PANTHER" id="PTHR33498">
    <property type="entry name" value="TRANSPOSASE FOR INSERTION SEQUENCE ELEMENT IS1557"/>
    <property type="match status" value="1"/>
</dbReference>
<sequence>MRLAAELARYGLSIRIIDTASHLPDVAHPHARRTHRMTEPTRLIGYSVGGRPTERILGQLGLPQSDDTVLRSLKETISIRRIKSPRVVGIDDWSCLKGRRYGTVIVDLERRGVVDVLPEHSADATADWLSRRPEIGIVSRDRCGLYAHGRRVVPLRRGRSRTGSTCWTICA</sequence>
<evidence type="ECO:0000313" key="1">
    <source>
        <dbReference type="EMBL" id="MCB8884092.1"/>
    </source>
</evidence>